<dbReference type="EMBL" id="UINC01027982">
    <property type="protein sequence ID" value="SVB08164.1"/>
    <property type="molecule type" value="Genomic_DNA"/>
</dbReference>
<sequence>MKEMIGRLQKMDSDEKKQQLLARAKAWPRVVAGRPKEEIKEVRRQAGEMLVEFNRRYSDEDGGGLIRTS</sequence>
<dbReference type="AlphaFoldDB" id="A0A382B3I7"/>
<organism evidence="1">
    <name type="scientific">marine metagenome</name>
    <dbReference type="NCBI Taxonomy" id="408172"/>
    <lineage>
        <taxon>unclassified sequences</taxon>
        <taxon>metagenomes</taxon>
        <taxon>ecological metagenomes</taxon>
    </lineage>
</organism>
<name>A0A382B3I7_9ZZZZ</name>
<reference evidence="1" key="1">
    <citation type="submission" date="2018-05" db="EMBL/GenBank/DDBJ databases">
        <authorList>
            <person name="Lanie J.A."/>
            <person name="Ng W.-L."/>
            <person name="Kazmierczak K.M."/>
            <person name="Andrzejewski T.M."/>
            <person name="Davidsen T.M."/>
            <person name="Wayne K.J."/>
            <person name="Tettelin H."/>
            <person name="Glass J.I."/>
            <person name="Rusch D."/>
            <person name="Podicherti R."/>
            <person name="Tsui H.-C.T."/>
            <person name="Winkler M.E."/>
        </authorList>
    </citation>
    <scope>NUCLEOTIDE SEQUENCE</scope>
</reference>
<accession>A0A382B3I7</accession>
<evidence type="ECO:0000313" key="1">
    <source>
        <dbReference type="EMBL" id="SVB08164.1"/>
    </source>
</evidence>
<protein>
    <submittedName>
        <fullName evidence="1">Uncharacterized protein</fullName>
    </submittedName>
</protein>
<proteinExistence type="predicted"/>
<gene>
    <name evidence="1" type="ORF">METZ01_LOCUS161018</name>
</gene>